<sequence length="75" mass="8323">MSTTRSSLSSESTVLNTSSIGRPRLSSSPTSIIRQSLSKRKLHIVSINFQSIQSKNFGVEYTDPDIILASETWLH</sequence>
<feature type="non-terminal residue" evidence="2">
    <location>
        <position position="1"/>
    </location>
</feature>
<dbReference type="Proteomes" id="UP001164746">
    <property type="component" value="Chromosome 1"/>
</dbReference>
<proteinExistence type="predicted"/>
<dbReference type="EMBL" id="CP111012">
    <property type="protein sequence ID" value="WAQ93934.1"/>
    <property type="molecule type" value="Genomic_DNA"/>
</dbReference>
<feature type="region of interest" description="Disordered" evidence="1">
    <location>
        <begin position="1"/>
        <end position="31"/>
    </location>
</feature>
<gene>
    <name evidence="2" type="ORF">MAR_006405</name>
</gene>
<evidence type="ECO:0000313" key="3">
    <source>
        <dbReference type="Proteomes" id="UP001164746"/>
    </source>
</evidence>
<evidence type="ECO:0000256" key="1">
    <source>
        <dbReference type="SAM" id="MobiDB-lite"/>
    </source>
</evidence>
<reference evidence="2" key="1">
    <citation type="submission" date="2022-11" db="EMBL/GenBank/DDBJ databases">
        <title>Centuries of genome instability and evolution in soft-shell clam transmissible cancer (bioRxiv).</title>
        <authorList>
            <person name="Hart S.F.M."/>
            <person name="Yonemitsu M.A."/>
            <person name="Giersch R.M."/>
            <person name="Beal B.F."/>
            <person name="Arriagada G."/>
            <person name="Davis B.W."/>
            <person name="Ostrander E.A."/>
            <person name="Goff S.P."/>
            <person name="Metzger M.J."/>
        </authorList>
    </citation>
    <scope>NUCLEOTIDE SEQUENCE</scope>
    <source>
        <strain evidence="2">MELC-2E11</strain>
        <tissue evidence="2">Siphon/mantle</tissue>
    </source>
</reference>
<evidence type="ECO:0000313" key="2">
    <source>
        <dbReference type="EMBL" id="WAQ93934.1"/>
    </source>
</evidence>
<feature type="compositionally biased region" description="Low complexity" evidence="1">
    <location>
        <begin position="1"/>
        <end position="19"/>
    </location>
</feature>
<protein>
    <submittedName>
        <fullName evidence="2">Uncharacterized protein</fullName>
    </submittedName>
</protein>
<keyword evidence="3" id="KW-1185">Reference proteome</keyword>
<name>A0ABY7DC22_MYAAR</name>
<organism evidence="2 3">
    <name type="scientific">Mya arenaria</name>
    <name type="common">Soft-shell clam</name>
    <dbReference type="NCBI Taxonomy" id="6604"/>
    <lineage>
        <taxon>Eukaryota</taxon>
        <taxon>Metazoa</taxon>
        <taxon>Spiralia</taxon>
        <taxon>Lophotrochozoa</taxon>
        <taxon>Mollusca</taxon>
        <taxon>Bivalvia</taxon>
        <taxon>Autobranchia</taxon>
        <taxon>Heteroconchia</taxon>
        <taxon>Euheterodonta</taxon>
        <taxon>Imparidentia</taxon>
        <taxon>Neoheterodontei</taxon>
        <taxon>Myida</taxon>
        <taxon>Myoidea</taxon>
        <taxon>Myidae</taxon>
        <taxon>Mya</taxon>
    </lineage>
</organism>
<accession>A0ABY7DC22</accession>